<accession>A0ABU9D988</accession>
<dbReference type="RefSeq" id="WP_341370104.1">
    <property type="nucleotide sequence ID" value="NZ_JBBPCO010000003.1"/>
</dbReference>
<gene>
    <name evidence="2" type="ORF">WOB96_04605</name>
</gene>
<evidence type="ECO:0000313" key="3">
    <source>
        <dbReference type="Proteomes" id="UP001446205"/>
    </source>
</evidence>
<evidence type="ECO:0008006" key="4">
    <source>
        <dbReference type="Google" id="ProtNLM"/>
    </source>
</evidence>
<dbReference type="Proteomes" id="UP001446205">
    <property type="component" value="Unassembled WGS sequence"/>
</dbReference>
<evidence type="ECO:0000256" key="1">
    <source>
        <dbReference type="SAM" id="Phobius"/>
    </source>
</evidence>
<organism evidence="2 3">
    <name type="scientific">Thermithiobacillus plumbiphilus</name>
    <dbReference type="NCBI Taxonomy" id="1729899"/>
    <lineage>
        <taxon>Bacteria</taxon>
        <taxon>Pseudomonadati</taxon>
        <taxon>Pseudomonadota</taxon>
        <taxon>Acidithiobacillia</taxon>
        <taxon>Acidithiobacillales</taxon>
        <taxon>Thermithiobacillaceae</taxon>
        <taxon>Thermithiobacillus</taxon>
    </lineage>
</organism>
<feature type="transmembrane region" description="Helical" evidence="1">
    <location>
        <begin position="37"/>
        <end position="55"/>
    </location>
</feature>
<sequence length="225" mass="24709">MNQAIALQPLTGRKLRHINLYTDAFAPKTVLFSARFMLFYVALLLLAIFGYAAMLRQHEQQLETTLRVAQQGLARDEAALELLRQQAGPSRLAALQAEAGRIEKQVQDRREVLRYLDSRLLGEQIRPASILGSLANASRPGLWLTDIHVSEGGRTVRLAGGTLNADRLPAYLNALNTYHGFPEAKFRSFSVSTPKPEKLGASYLHFELASGKPDGAGAASAEQAR</sequence>
<dbReference type="EMBL" id="JBBPCO010000003">
    <property type="protein sequence ID" value="MEK8089038.1"/>
    <property type="molecule type" value="Genomic_DNA"/>
</dbReference>
<keyword evidence="1" id="KW-0472">Membrane</keyword>
<keyword evidence="1" id="KW-0812">Transmembrane</keyword>
<evidence type="ECO:0000313" key="2">
    <source>
        <dbReference type="EMBL" id="MEK8089038.1"/>
    </source>
</evidence>
<proteinExistence type="predicted"/>
<reference evidence="2 3" key="1">
    <citation type="submission" date="2024-04" db="EMBL/GenBank/DDBJ databases">
        <authorList>
            <person name="Abashina T."/>
            <person name="Shaikin A."/>
        </authorList>
    </citation>
    <scope>NUCLEOTIDE SEQUENCE [LARGE SCALE GENOMIC DNA]</scope>
    <source>
        <strain evidence="2 3">AAFK</strain>
    </source>
</reference>
<name>A0ABU9D988_9PROT</name>
<keyword evidence="3" id="KW-1185">Reference proteome</keyword>
<keyword evidence="1" id="KW-1133">Transmembrane helix</keyword>
<comment type="caution">
    <text evidence="2">The sequence shown here is derived from an EMBL/GenBank/DDBJ whole genome shotgun (WGS) entry which is preliminary data.</text>
</comment>
<protein>
    <recommendedName>
        <fullName evidence="4">Fimbrial assembly protein</fullName>
    </recommendedName>
</protein>